<comment type="caution">
    <text evidence="1">The sequence shown here is derived from an EMBL/GenBank/DDBJ whole genome shotgun (WGS) entry which is preliminary data.</text>
</comment>
<evidence type="ECO:0000313" key="2">
    <source>
        <dbReference type="Proteomes" id="UP000449547"/>
    </source>
</evidence>
<dbReference type="GeneID" id="54782814"/>
<dbReference type="VEuPathDB" id="FungiDB:DIURU_004163"/>
<dbReference type="RefSeq" id="XP_034011026.1">
    <property type="nucleotide sequence ID" value="XM_034157006.1"/>
</dbReference>
<dbReference type="Proteomes" id="UP000449547">
    <property type="component" value="Unassembled WGS sequence"/>
</dbReference>
<gene>
    <name evidence="1" type="ORF">DIURU_004163</name>
</gene>
<keyword evidence="2" id="KW-1185">Reference proteome</keyword>
<evidence type="ECO:0000313" key="1">
    <source>
        <dbReference type="EMBL" id="KAA8899680.1"/>
    </source>
</evidence>
<proteinExistence type="predicted"/>
<protein>
    <submittedName>
        <fullName evidence="1">Uncharacterized protein</fullName>
    </submittedName>
</protein>
<sequence>MSSTVSDSPYGEFNLSRAGFESFLNGEIETILDDKTNEGLEDVLLRHGCLVMARKLASCKPSPAIDHHKDYRLECSLLEQIQLPCSQPLVDVVDKFGPFDVYGMQLYPRSIGAIMNHYLLIAISSGQINRDSLRTTVINWSNTASRRFLKERVHQLVTRLADDITLKAPVADGWEELSVRAPISSVGSVAAQRIANLQEYGCTVSAHLESVIEAMKTLDDLSQYDELSFEQLQLLNEYVGDEFTVVSVNPKLMEEAFHATHDHVYKYYSAVARQFQSYSSLPRFDTQGDPWQLYSLCDGNLVGPFKTGKHSERLAWMLGSEDADVTFPLNAYVKSSQGKSREDCILDFYSSYLEAQ</sequence>
<dbReference type="AlphaFoldDB" id="A0A642UMP1"/>
<organism evidence="1 2">
    <name type="scientific">Diutina rugosa</name>
    <name type="common">Yeast</name>
    <name type="synonym">Candida rugosa</name>
    <dbReference type="NCBI Taxonomy" id="5481"/>
    <lineage>
        <taxon>Eukaryota</taxon>
        <taxon>Fungi</taxon>
        <taxon>Dikarya</taxon>
        <taxon>Ascomycota</taxon>
        <taxon>Saccharomycotina</taxon>
        <taxon>Pichiomycetes</taxon>
        <taxon>Debaryomycetaceae</taxon>
        <taxon>Diutina</taxon>
    </lineage>
</organism>
<reference evidence="1 2" key="1">
    <citation type="submission" date="2019-07" db="EMBL/GenBank/DDBJ databases">
        <title>Genome assembly of two rare yeast pathogens: Diutina rugosa and Trichomonascus ciferrii.</title>
        <authorList>
            <person name="Mixao V."/>
            <person name="Saus E."/>
            <person name="Hansen A."/>
            <person name="Lass-Flor C."/>
            <person name="Gabaldon T."/>
        </authorList>
    </citation>
    <scope>NUCLEOTIDE SEQUENCE [LARGE SCALE GENOMIC DNA]</scope>
    <source>
        <strain evidence="1 2">CBS 613</strain>
    </source>
</reference>
<accession>A0A642UMP1</accession>
<name>A0A642UMP1_DIURU</name>
<dbReference type="EMBL" id="SWFT01000121">
    <property type="protein sequence ID" value="KAA8899680.1"/>
    <property type="molecule type" value="Genomic_DNA"/>
</dbReference>